<evidence type="ECO:0000256" key="5">
    <source>
        <dbReference type="ARBA" id="ARBA00022989"/>
    </source>
</evidence>
<keyword evidence="2 12" id="KW-1003">Cell membrane</keyword>
<dbReference type="GO" id="GO:0140114">
    <property type="term" value="P:cellular detoxification of fluoride"/>
    <property type="evidence" value="ECO:0007669"/>
    <property type="project" value="UniProtKB-UniRule"/>
</dbReference>
<evidence type="ECO:0000256" key="2">
    <source>
        <dbReference type="ARBA" id="ARBA00022475"/>
    </source>
</evidence>
<feature type="binding site" evidence="12">
    <location>
        <position position="126"/>
    </location>
    <ligand>
        <name>Na(+)</name>
        <dbReference type="ChEBI" id="CHEBI:29101"/>
        <note>structural</note>
    </ligand>
</feature>
<keyword evidence="7 12" id="KW-0406">Ion transport</keyword>
<dbReference type="AlphaFoldDB" id="A0A4R5TRK0"/>
<accession>A0A4R5TRK0</accession>
<dbReference type="GO" id="GO:0046872">
    <property type="term" value="F:metal ion binding"/>
    <property type="evidence" value="ECO:0007669"/>
    <property type="project" value="UniProtKB-KW"/>
</dbReference>
<sequence>MAPNRRKAGRPARRSAAGLRKTDSGTTSAHDVRRHRHWSATVTTPFSFHALLLVAAGGTAGSVARYMMSVWTMQAAGMPKFPWGTFAVNLTGCLLAGLLAGLAERHAWFDADTRLLLMVGLLGGFTTFSAFGVETAYLLRRGEWLLASGYVGGSVLLGIAAVLLGVWLVAPGAAQG</sequence>
<dbReference type="GO" id="GO:0005886">
    <property type="term" value="C:plasma membrane"/>
    <property type="evidence" value="ECO:0007669"/>
    <property type="project" value="UniProtKB-SubCell"/>
</dbReference>
<dbReference type="InterPro" id="IPR003691">
    <property type="entry name" value="FluC"/>
</dbReference>
<reference evidence="14 15" key="1">
    <citation type="submission" date="2019-03" db="EMBL/GenBank/DDBJ databases">
        <title>Luteimonas zhaokaii sp.nov., isolated from the rectal contents of Plateau pika in Yushu, Qinghai Province, China.</title>
        <authorList>
            <person name="Zhang G."/>
        </authorList>
    </citation>
    <scope>NUCLEOTIDE SEQUENCE [LARGE SCALE GENOMIC DNA]</scope>
    <source>
        <strain evidence="14 15">B9</strain>
    </source>
</reference>
<keyword evidence="4 12" id="KW-0812">Transmembrane</keyword>
<feature type="transmembrane region" description="Helical" evidence="12">
    <location>
        <begin position="145"/>
        <end position="170"/>
    </location>
</feature>
<dbReference type="Pfam" id="PF02537">
    <property type="entry name" value="CRCB"/>
    <property type="match status" value="1"/>
</dbReference>
<dbReference type="PANTHER" id="PTHR28259">
    <property type="entry name" value="FLUORIDE EXPORT PROTEIN 1-RELATED"/>
    <property type="match status" value="1"/>
</dbReference>
<evidence type="ECO:0000256" key="12">
    <source>
        <dbReference type="HAMAP-Rule" id="MF_00454"/>
    </source>
</evidence>
<dbReference type="NCBIfam" id="TIGR00494">
    <property type="entry name" value="crcB"/>
    <property type="match status" value="1"/>
</dbReference>
<evidence type="ECO:0000256" key="10">
    <source>
        <dbReference type="ARBA" id="ARBA00035120"/>
    </source>
</evidence>
<evidence type="ECO:0000256" key="8">
    <source>
        <dbReference type="ARBA" id="ARBA00023136"/>
    </source>
</evidence>
<feature type="compositionally biased region" description="Basic residues" evidence="13">
    <location>
        <begin position="1"/>
        <end position="13"/>
    </location>
</feature>
<protein>
    <recommendedName>
        <fullName evidence="12">Fluoride-specific ion channel FluC</fullName>
    </recommendedName>
</protein>
<comment type="caution">
    <text evidence="14">The sequence shown here is derived from an EMBL/GenBank/DDBJ whole genome shotgun (WGS) entry which is preliminary data.</text>
</comment>
<evidence type="ECO:0000256" key="4">
    <source>
        <dbReference type="ARBA" id="ARBA00022692"/>
    </source>
</evidence>
<keyword evidence="6 12" id="KW-0915">Sodium</keyword>
<comment type="function">
    <text evidence="12">Fluoride-specific ion channel. Important for reducing fluoride concentration in the cell, thus reducing its toxicity.</text>
</comment>
<evidence type="ECO:0000256" key="3">
    <source>
        <dbReference type="ARBA" id="ARBA00022519"/>
    </source>
</evidence>
<feature type="transmembrane region" description="Helical" evidence="12">
    <location>
        <begin position="42"/>
        <end position="63"/>
    </location>
</feature>
<evidence type="ECO:0000256" key="9">
    <source>
        <dbReference type="ARBA" id="ARBA00023303"/>
    </source>
</evidence>
<organism evidence="14 15">
    <name type="scientific">Luteimonas aestuarii</name>
    <dbReference type="NCBI Taxonomy" id="453837"/>
    <lineage>
        <taxon>Bacteria</taxon>
        <taxon>Pseudomonadati</taxon>
        <taxon>Pseudomonadota</taxon>
        <taxon>Gammaproteobacteria</taxon>
        <taxon>Lysobacterales</taxon>
        <taxon>Lysobacteraceae</taxon>
        <taxon>Luteimonas</taxon>
    </lineage>
</organism>
<evidence type="ECO:0000256" key="1">
    <source>
        <dbReference type="ARBA" id="ARBA00004651"/>
    </source>
</evidence>
<evidence type="ECO:0000313" key="15">
    <source>
        <dbReference type="Proteomes" id="UP000294796"/>
    </source>
</evidence>
<comment type="catalytic activity">
    <reaction evidence="11">
        <text>fluoride(in) = fluoride(out)</text>
        <dbReference type="Rhea" id="RHEA:76159"/>
        <dbReference type="ChEBI" id="CHEBI:17051"/>
    </reaction>
    <physiologicalReaction direction="left-to-right" evidence="11">
        <dbReference type="Rhea" id="RHEA:76160"/>
    </physiologicalReaction>
</comment>
<dbReference type="Proteomes" id="UP000294796">
    <property type="component" value="Unassembled WGS sequence"/>
</dbReference>
<comment type="subcellular location">
    <subcellularLocation>
        <location evidence="1 12">Cell membrane</location>
        <topology evidence="1 12">Multi-pass membrane protein</topology>
    </subcellularLocation>
</comment>
<evidence type="ECO:0000256" key="11">
    <source>
        <dbReference type="ARBA" id="ARBA00035585"/>
    </source>
</evidence>
<keyword evidence="15" id="KW-1185">Reference proteome</keyword>
<dbReference type="GO" id="GO:0062054">
    <property type="term" value="F:fluoride channel activity"/>
    <property type="evidence" value="ECO:0007669"/>
    <property type="project" value="UniProtKB-UniRule"/>
</dbReference>
<dbReference type="OrthoDB" id="9806299at2"/>
<keyword evidence="5 12" id="KW-1133">Transmembrane helix</keyword>
<keyword evidence="12" id="KW-0813">Transport</keyword>
<feature type="region of interest" description="Disordered" evidence="13">
    <location>
        <begin position="1"/>
        <end position="35"/>
    </location>
</feature>
<evidence type="ECO:0000256" key="7">
    <source>
        <dbReference type="ARBA" id="ARBA00023065"/>
    </source>
</evidence>
<dbReference type="EMBL" id="SMTF01000020">
    <property type="protein sequence ID" value="TDK20357.1"/>
    <property type="molecule type" value="Genomic_DNA"/>
</dbReference>
<gene>
    <name evidence="12 14" type="primary">crcB</name>
    <name evidence="12" type="synonym">fluC</name>
    <name evidence="14" type="ORF">E2F46_16290</name>
</gene>
<comment type="activity regulation">
    <text evidence="12">Na(+) is not transported, but it plays an essential structural role and its presence is essential for fluoride channel function.</text>
</comment>
<keyword evidence="8 12" id="KW-0472">Membrane</keyword>
<dbReference type="HAMAP" id="MF_00454">
    <property type="entry name" value="FluC"/>
    <property type="match status" value="1"/>
</dbReference>
<evidence type="ECO:0000256" key="6">
    <source>
        <dbReference type="ARBA" id="ARBA00023053"/>
    </source>
</evidence>
<comment type="similarity">
    <text evidence="10 12">Belongs to the fluoride channel Fluc/FEX (TC 1.A.43) family.</text>
</comment>
<proteinExistence type="inferred from homology"/>
<feature type="transmembrane region" description="Helical" evidence="12">
    <location>
        <begin position="83"/>
        <end position="103"/>
    </location>
</feature>
<feature type="binding site" evidence="12">
    <location>
        <position position="123"/>
    </location>
    <ligand>
        <name>Na(+)</name>
        <dbReference type="ChEBI" id="CHEBI:29101"/>
        <note>structural</note>
    </ligand>
</feature>
<dbReference type="PANTHER" id="PTHR28259:SF1">
    <property type="entry name" value="FLUORIDE EXPORT PROTEIN 1-RELATED"/>
    <property type="match status" value="1"/>
</dbReference>
<keyword evidence="9 12" id="KW-0407">Ion channel</keyword>
<name>A0A4R5TRK0_9GAMM</name>
<keyword evidence="12" id="KW-0479">Metal-binding</keyword>
<feature type="transmembrane region" description="Helical" evidence="12">
    <location>
        <begin position="115"/>
        <end position="139"/>
    </location>
</feature>
<evidence type="ECO:0000256" key="13">
    <source>
        <dbReference type="SAM" id="MobiDB-lite"/>
    </source>
</evidence>
<keyword evidence="3" id="KW-0997">Cell inner membrane</keyword>
<evidence type="ECO:0000313" key="14">
    <source>
        <dbReference type="EMBL" id="TDK20357.1"/>
    </source>
</evidence>